<dbReference type="Proteomes" id="UP001219568">
    <property type="component" value="Unassembled WGS sequence"/>
</dbReference>
<protein>
    <submittedName>
        <fullName evidence="1">Uncharacterized protein</fullName>
    </submittedName>
</protein>
<reference evidence="1" key="2">
    <citation type="submission" date="2023-01" db="EMBL/GenBank/DDBJ databases">
        <authorList>
            <person name="Petersen C."/>
        </authorList>
    </citation>
    <scope>NUCLEOTIDE SEQUENCE</scope>
    <source>
        <strain evidence="1">IBT 15450</strain>
    </source>
</reference>
<name>A0AAD6NEZ6_PENCN</name>
<sequence length="102" mass="11051">MLPILVVSSKGHEDENEEFNRIVQSDGYQSAHSNFDSNTISSVTSNKPLWTLTKRGREAGIVSTALEDAIGCWSEVQLATVKKLPPHSARLIDESSANPGAN</sequence>
<comment type="caution">
    <text evidence="1">The sequence shown here is derived from an EMBL/GenBank/DDBJ whole genome shotgun (WGS) entry which is preliminary data.</text>
</comment>
<dbReference type="EMBL" id="JAQJZL010000001">
    <property type="protein sequence ID" value="KAJ6057926.1"/>
    <property type="molecule type" value="Genomic_DNA"/>
</dbReference>
<dbReference type="AlphaFoldDB" id="A0AAD6NEZ6"/>
<evidence type="ECO:0000313" key="2">
    <source>
        <dbReference type="Proteomes" id="UP001219568"/>
    </source>
</evidence>
<reference evidence="1" key="1">
    <citation type="journal article" date="2023" name="IMA Fungus">
        <title>Comparative genomic study of the Penicillium genus elucidates a diverse pangenome and 15 lateral gene transfer events.</title>
        <authorList>
            <person name="Petersen C."/>
            <person name="Sorensen T."/>
            <person name="Nielsen M.R."/>
            <person name="Sondergaard T.E."/>
            <person name="Sorensen J.L."/>
            <person name="Fitzpatrick D.A."/>
            <person name="Frisvad J.C."/>
            <person name="Nielsen K.L."/>
        </authorList>
    </citation>
    <scope>NUCLEOTIDE SEQUENCE</scope>
    <source>
        <strain evidence="1">IBT 15450</strain>
    </source>
</reference>
<organism evidence="1 2">
    <name type="scientific">Penicillium canescens</name>
    <dbReference type="NCBI Taxonomy" id="5083"/>
    <lineage>
        <taxon>Eukaryota</taxon>
        <taxon>Fungi</taxon>
        <taxon>Dikarya</taxon>
        <taxon>Ascomycota</taxon>
        <taxon>Pezizomycotina</taxon>
        <taxon>Eurotiomycetes</taxon>
        <taxon>Eurotiomycetidae</taxon>
        <taxon>Eurotiales</taxon>
        <taxon>Aspergillaceae</taxon>
        <taxon>Penicillium</taxon>
    </lineage>
</organism>
<evidence type="ECO:0000313" key="1">
    <source>
        <dbReference type="EMBL" id="KAJ6057926.1"/>
    </source>
</evidence>
<accession>A0AAD6NEZ6</accession>
<keyword evidence="2" id="KW-1185">Reference proteome</keyword>
<gene>
    <name evidence="1" type="ORF">N7460_001200</name>
</gene>
<proteinExistence type="predicted"/>